<dbReference type="InterPro" id="IPR007751">
    <property type="entry name" value="DUF676_lipase-like"/>
</dbReference>
<feature type="domain" description="DUF676" evidence="9">
    <location>
        <begin position="109"/>
        <end position="193"/>
    </location>
</feature>
<name>A0AAJ0F9X6_9PEZI</name>
<dbReference type="SUPFAM" id="SSF53474">
    <property type="entry name" value="alpha/beta-Hydrolases"/>
    <property type="match status" value="1"/>
</dbReference>
<dbReference type="Gene3D" id="3.40.50.1820">
    <property type="entry name" value="alpha/beta hydrolase"/>
    <property type="match status" value="1"/>
</dbReference>
<evidence type="ECO:0000256" key="4">
    <source>
        <dbReference type="ARBA" id="ARBA00007920"/>
    </source>
</evidence>
<dbReference type="GO" id="GO:0005783">
    <property type="term" value="C:endoplasmic reticulum"/>
    <property type="evidence" value="ECO:0007669"/>
    <property type="project" value="UniProtKB-SubCell"/>
</dbReference>
<keyword evidence="6" id="KW-0496">Mitochondrion</keyword>
<dbReference type="Proteomes" id="UP001239445">
    <property type="component" value="Unassembled WGS sequence"/>
</dbReference>
<evidence type="ECO:0000256" key="8">
    <source>
        <dbReference type="SAM" id="MobiDB-lite"/>
    </source>
</evidence>
<organism evidence="10 11">
    <name type="scientific">Echria macrotheca</name>
    <dbReference type="NCBI Taxonomy" id="438768"/>
    <lineage>
        <taxon>Eukaryota</taxon>
        <taxon>Fungi</taxon>
        <taxon>Dikarya</taxon>
        <taxon>Ascomycota</taxon>
        <taxon>Pezizomycotina</taxon>
        <taxon>Sordariomycetes</taxon>
        <taxon>Sordariomycetidae</taxon>
        <taxon>Sordariales</taxon>
        <taxon>Schizotheciaceae</taxon>
        <taxon>Echria</taxon>
    </lineage>
</organism>
<accession>A0AAJ0F9X6</accession>
<feature type="compositionally biased region" description="Basic and acidic residues" evidence="8">
    <location>
        <begin position="353"/>
        <end position="370"/>
    </location>
</feature>
<evidence type="ECO:0000259" key="9">
    <source>
        <dbReference type="Pfam" id="PF05057"/>
    </source>
</evidence>
<dbReference type="InterPro" id="IPR029058">
    <property type="entry name" value="AB_hydrolase_fold"/>
</dbReference>
<dbReference type="PANTHER" id="PTHR48182">
    <property type="entry name" value="PROTEIN SERAC1"/>
    <property type="match status" value="1"/>
</dbReference>
<evidence type="ECO:0000256" key="6">
    <source>
        <dbReference type="ARBA" id="ARBA00023128"/>
    </source>
</evidence>
<dbReference type="PANTHER" id="PTHR48182:SF2">
    <property type="entry name" value="PROTEIN SERAC1"/>
    <property type="match status" value="1"/>
</dbReference>
<comment type="similarity">
    <text evidence="4">Belongs to the putative lipase ROG1 family.</text>
</comment>
<dbReference type="GO" id="GO:0016020">
    <property type="term" value="C:membrane"/>
    <property type="evidence" value="ECO:0007669"/>
    <property type="project" value="UniProtKB-SubCell"/>
</dbReference>
<dbReference type="GO" id="GO:0005739">
    <property type="term" value="C:mitochondrion"/>
    <property type="evidence" value="ECO:0007669"/>
    <property type="project" value="UniProtKB-SubCell"/>
</dbReference>
<evidence type="ECO:0000313" key="11">
    <source>
        <dbReference type="Proteomes" id="UP001239445"/>
    </source>
</evidence>
<dbReference type="EMBL" id="MU839837">
    <property type="protein sequence ID" value="KAK1753585.1"/>
    <property type="molecule type" value="Genomic_DNA"/>
</dbReference>
<comment type="subcellular location">
    <subcellularLocation>
        <location evidence="2">Endoplasmic reticulum</location>
    </subcellularLocation>
    <subcellularLocation>
        <location evidence="3">Membrane</location>
    </subcellularLocation>
    <subcellularLocation>
        <location evidence="1">Mitochondrion</location>
    </subcellularLocation>
</comment>
<keyword evidence="5" id="KW-0256">Endoplasmic reticulum</keyword>
<evidence type="ECO:0000313" key="10">
    <source>
        <dbReference type="EMBL" id="KAK1753585.1"/>
    </source>
</evidence>
<reference evidence="10" key="1">
    <citation type="submission" date="2023-06" db="EMBL/GenBank/DDBJ databases">
        <title>Genome-scale phylogeny and comparative genomics of the fungal order Sordariales.</title>
        <authorList>
            <consortium name="Lawrence Berkeley National Laboratory"/>
            <person name="Hensen N."/>
            <person name="Bonometti L."/>
            <person name="Westerberg I."/>
            <person name="Brannstrom I.O."/>
            <person name="Guillou S."/>
            <person name="Cros-Aarteil S."/>
            <person name="Calhoun S."/>
            <person name="Haridas S."/>
            <person name="Kuo A."/>
            <person name="Mondo S."/>
            <person name="Pangilinan J."/>
            <person name="Riley R."/>
            <person name="Labutti K."/>
            <person name="Andreopoulos B."/>
            <person name="Lipzen A."/>
            <person name="Chen C."/>
            <person name="Yanf M."/>
            <person name="Daum C."/>
            <person name="Ng V."/>
            <person name="Clum A."/>
            <person name="Steindorff A."/>
            <person name="Ohm R."/>
            <person name="Martin F."/>
            <person name="Silar P."/>
            <person name="Natvig D."/>
            <person name="Lalanne C."/>
            <person name="Gautier V."/>
            <person name="Ament-Velasquez S.L."/>
            <person name="Kruys A."/>
            <person name="Hutchinson M.I."/>
            <person name="Powell A.J."/>
            <person name="Barry K."/>
            <person name="Miller A.N."/>
            <person name="Grigoriev I.V."/>
            <person name="Debuchy R."/>
            <person name="Gladieux P."/>
            <person name="Thoren M.H."/>
            <person name="Johannesson H."/>
        </authorList>
    </citation>
    <scope>NUCLEOTIDE SEQUENCE</scope>
    <source>
        <strain evidence="10">PSN4</strain>
    </source>
</reference>
<dbReference type="InterPro" id="IPR052374">
    <property type="entry name" value="SERAC1"/>
</dbReference>
<comment type="caution">
    <text evidence="10">The sequence shown here is derived from an EMBL/GenBank/DDBJ whole genome shotgun (WGS) entry which is preliminary data.</text>
</comment>
<gene>
    <name evidence="10" type="ORF">QBC47DRAFT_46215</name>
</gene>
<keyword evidence="11" id="KW-1185">Reference proteome</keyword>
<dbReference type="AlphaFoldDB" id="A0AAJ0F9X6"/>
<keyword evidence="7" id="KW-0472">Membrane</keyword>
<evidence type="ECO:0000256" key="3">
    <source>
        <dbReference type="ARBA" id="ARBA00004370"/>
    </source>
</evidence>
<dbReference type="Pfam" id="PF05057">
    <property type="entry name" value="DUF676"/>
    <property type="match status" value="1"/>
</dbReference>
<feature type="region of interest" description="Disordered" evidence="8">
    <location>
        <begin position="349"/>
        <end position="370"/>
    </location>
</feature>
<protein>
    <recommendedName>
        <fullName evidence="9">DUF676 domain-containing protein</fullName>
    </recommendedName>
</protein>
<evidence type="ECO:0000256" key="1">
    <source>
        <dbReference type="ARBA" id="ARBA00004173"/>
    </source>
</evidence>
<evidence type="ECO:0000256" key="7">
    <source>
        <dbReference type="ARBA" id="ARBA00023136"/>
    </source>
</evidence>
<evidence type="ECO:0000256" key="2">
    <source>
        <dbReference type="ARBA" id="ARBA00004240"/>
    </source>
</evidence>
<proteinExistence type="inferred from homology"/>
<sequence length="370" mass="41085">MANQKEDYGIQEIWTPPNGVEPEVDIVAVHGLGGRAVGSWTSKQSNVCWLNHPNFLPKYIKNARVLVWGYNASLSSLVGEQPSKDRIHHHAQTLVANLAADRRLSGTAEKPIVFLCHSLGGIIVKRALSYAQTRTGHKVAHDYSIFTCTYAILFFGTPHNGSSKATWVNYMKKLGSSVTPRTLGMSKSDLVSALECESETLQNITDYFVPIMRNFRVFFFWEQEQTNFKVLGRDYIVAQDSAAPVHDDTERAGIAADHRGMVKFETPTSQGFRMVMDALSRYCEEAPLAIRQRHASAAHTLALERHREATEALGRSFQTSGGVYRPPFRAGSSGLESFTVVDRSGTFRSITGRGEENKGESPFPADKDRT</sequence>
<evidence type="ECO:0000256" key="5">
    <source>
        <dbReference type="ARBA" id="ARBA00022824"/>
    </source>
</evidence>